<proteinExistence type="predicted"/>
<dbReference type="PANTHER" id="PTHR32305:SF15">
    <property type="entry name" value="PROTEIN RHSA-RELATED"/>
    <property type="match status" value="1"/>
</dbReference>
<reference evidence="3 5" key="1">
    <citation type="journal article" date="2018" name="Genome Biol.">
        <title>SKESA: strategic k-mer extension for scrupulous assemblies.</title>
        <authorList>
            <person name="Souvorov A."/>
            <person name="Agarwala R."/>
            <person name="Lipman D.J."/>
        </authorList>
    </citation>
    <scope>NUCLEOTIDE SEQUENCE [LARGE SCALE GENOMIC DNA]</scope>
    <source>
        <strain evidence="5">ecoli[ST-405]</strain>
        <strain evidence="3">Ecoli[ST-405]</strain>
    </source>
</reference>
<comment type="caution">
    <text evidence="2">The sequence shown here is derived from an EMBL/GenBank/DDBJ whole genome shotgun (WGS) entry which is preliminary data.</text>
</comment>
<organism evidence="2 4">
    <name type="scientific">Escherichia coli</name>
    <dbReference type="NCBI Taxonomy" id="562"/>
    <lineage>
        <taxon>Bacteria</taxon>
        <taxon>Pseudomonadati</taxon>
        <taxon>Pseudomonadota</taxon>
        <taxon>Gammaproteobacteria</taxon>
        <taxon>Enterobacterales</taxon>
        <taxon>Enterobacteriaceae</taxon>
        <taxon>Escherichia</taxon>
    </lineage>
</organism>
<dbReference type="Gene3D" id="2.180.10.10">
    <property type="entry name" value="RHS repeat-associated core"/>
    <property type="match status" value="1"/>
</dbReference>
<sequence length="232" mass="25849">MKVTWSGGRSSLPADTDYPDPRGERDAEADPGLLYAGQWQDAESGLCYNRFRYYEPETGMYLVSDPLGLLGGEQTYRYVPNPSGYVDPLGLATCPILRQWALTNLEASRAARAASNFGKPLVQRNKTIGDKVRDMIAKERGTTLIEQNYRVTGGLKRIDVVDGVTGIESKVGRTGLTTRVRQEVARDIKILRSEQLDQIEWVFTRSSTTGKIGPTKPLEDLLNKHGIPIIYR</sequence>
<evidence type="ECO:0000313" key="5">
    <source>
        <dbReference type="Proteomes" id="UP000842519"/>
    </source>
</evidence>
<reference evidence="2 4" key="3">
    <citation type="submission" date="2020-04" db="EMBL/GenBank/DDBJ databases">
        <authorList>
            <consortium name="GenomeTrakr network: Whole genome sequencing for foodborne pathogen traceback"/>
        </authorList>
    </citation>
    <scope>NUCLEOTIDE SEQUENCE [LARGE SCALE GENOMIC DNA]</scope>
    <source>
        <strain evidence="2 4">PSU-2464</strain>
    </source>
</reference>
<dbReference type="PRINTS" id="PR00394">
    <property type="entry name" value="RHSPROTEIN"/>
</dbReference>
<accession>A0A1Q5ZHI4</accession>
<dbReference type="PANTHER" id="PTHR32305">
    <property type="match status" value="1"/>
</dbReference>
<dbReference type="Proteomes" id="UP000519182">
    <property type="component" value="Unassembled WGS sequence"/>
</dbReference>
<dbReference type="AlphaFoldDB" id="A0A1Q5ZHI4"/>
<dbReference type="Proteomes" id="UP000842519">
    <property type="component" value="Unassembled WGS sequence"/>
</dbReference>
<evidence type="ECO:0000313" key="2">
    <source>
        <dbReference type="EMBL" id="EFM1448472.1"/>
    </source>
</evidence>
<evidence type="ECO:0000313" key="3">
    <source>
        <dbReference type="EMBL" id="HAJ5805639.1"/>
    </source>
</evidence>
<name>A0A1Q5ZHI4_ECOLX</name>
<dbReference type="EMBL" id="DABGKQ010000021">
    <property type="protein sequence ID" value="HAJ5805639.1"/>
    <property type="molecule type" value="Genomic_DNA"/>
</dbReference>
<reference evidence="3" key="2">
    <citation type="submission" date="2019-11" db="EMBL/GenBank/DDBJ databases">
        <authorList>
            <consortium name="NCBI Pathogen Detection Project"/>
        </authorList>
    </citation>
    <scope>NUCLEOTIDE SEQUENCE</scope>
    <source>
        <strain evidence="3">Ecoli[ST-405]</strain>
    </source>
</reference>
<dbReference type="InterPro" id="IPR022385">
    <property type="entry name" value="Rhs_assc_core"/>
</dbReference>
<feature type="region of interest" description="Disordered" evidence="1">
    <location>
        <begin position="1"/>
        <end position="29"/>
    </location>
</feature>
<dbReference type="NCBIfam" id="TIGR03696">
    <property type="entry name" value="Rhs_assc_core"/>
    <property type="match status" value="1"/>
</dbReference>
<dbReference type="InterPro" id="IPR050708">
    <property type="entry name" value="T6SS_VgrG/RHS"/>
</dbReference>
<evidence type="ECO:0000313" key="4">
    <source>
        <dbReference type="Proteomes" id="UP000519182"/>
    </source>
</evidence>
<dbReference type="EMBL" id="AATJYL010000079">
    <property type="protein sequence ID" value="EFM1448472.1"/>
    <property type="molecule type" value="Genomic_DNA"/>
</dbReference>
<protein>
    <submittedName>
        <fullName evidence="2">RHS repeat-associated core domain-containing protein</fullName>
    </submittedName>
</protein>
<evidence type="ECO:0000256" key="1">
    <source>
        <dbReference type="SAM" id="MobiDB-lite"/>
    </source>
</evidence>
<gene>
    <name evidence="2" type="ORF">HEP34_004924</name>
    <name evidence="3" type="ORF">HLZ39_14175</name>
</gene>
<feature type="compositionally biased region" description="Basic and acidic residues" evidence="1">
    <location>
        <begin position="19"/>
        <end position="28"/>
    </location>
</feature>